<dbReference type="PATRIC" id="fig|1555112.3.peg.1158"/>
<feature type="domain" description="Mechanosensitive ion channel MscS" evidence="8">
    <location>
        <begin position="115"/>
        <end position="180"/>
    </location>
</feature>
<dbReference type="InterPro" id="IPR010920">
    <property type="entry name" value="LSM_dom_sf"/>
</dbReference>
<evidence type="ECO:0000259" key="10">
    <source>
        <dbReference type="Pfam" id="PF21088"/>
    </source>
</evidence>
<comment type="subcellular location">
    <subcellularLocation>
        <location evidence="1">Cell membrane</location>
        <topology evidence="1">Multi-pass membrane protein</topology>
    </subcellularLocation>
</comment>
<feature type="transmembrane region" description="Helical" evidence="7">
    <location>
        <begin position="97"/>
        <end position="117"/>
    </location>
</feature>
<evidence type="ECO:0000256" key="1">
    <source>
        <dbReference type="ARBA" id="ARBA00004651"/>
    </source>
</evidence>
<dbReference type="EMBL" id="AP014924">
    <property type="protein sequence ID" value="BAS26966.1"/>
    <property type="molecule type" value="Genomic_DNA"/>
</dbReference>
<evidence type="ECO:0000256" key="3">
    <source>
        <dbReference type="ARBA" id="ARBA00022475"/>
    </source>
</evidence>
<evidence type="ECO:0000256" key="7">
    <source>
        <dbReference type="SAM" id="Phobius"/>
    </source>
</evidence>
<comment type="similarity">
    <text evidence="2">Belongs to the MscS (TC 1.A.23) family.</text>
</comment>
<dbReference type="InterPro" id="IPR049278">
    <property type="entry name" value="MS_channel_C"/>
</dbReference>
<dbReference type="Pfam" id="PF00924">
    <property type="entry name" value="MS_channel_2nd"/>
    <property type="match status" value="1"/>
</dbReference>
<dbReference type="InterPro" id="IPR011014">
    <property type="entry name" value="MscS_channel_TM-2"/>
</dbReference>
<evidence type="ECO:0000256" key="5">
    <source>
        <dbReference type="ARBA" id="ARBA00022989"/>
    </source>
</evidence>
<dbReference type="SUPFAM" id="SSF50182">
    <property type="entry name" value="Sm-like ribonucleoproteins"/>
    <property type="match status" value="1"/>
</dbReference>
<dbReference type="InterPro" id="IPR011066">
    <property type="entry name" value="MscS_channel_C_sf"/>
</dbReference>
<keyword evidence="12" id="KW-1185">Reference proteome</keyword>
<proteinExistence type="inferred from homology"/>
<organism evidence="11 12">
    <name type="scientific">Limnochorda pilosa</name>
    <dbReference type="NCBI Taxonomy" id="1555112"/>
    <lineage>
        <taxon>Bacteria</taxon>
        <taxon>Bacillati</taxon>
        <taxon>Bacillota</taxon>
        <taxon>Limnochordia</taxon>
        <taxon>Limnochordales</taxon>
        <taxon>Limnochordaceae</taxon>
        <taxon>Limnochorda</taxon>
    </lineage>
</organism>
<feature type="domain" description="Mechanosensitive ion channel MscS C-terminal" evidence="9">
    <location>
        <begin position="186"/>
        <end position="273"/>
    </location>
</feature>
<evidence type="ECO:0000259" key="9">
    <source>
        <dbReference type="Pfam" id="PF21082"/>
    </source>
</evidence>
<dbReference type="Gene3D" id="2.30.30.60">
    <property type="match status" value="1"/>
</dbReference>
<gene>
    <name evidence="11" type="ORF">LIP_1109</name>
</gene>
<dbReference type="PANTHER" id="PTHR30460">
    <property type="entry name" value="MODERATE CONDUCTANCE MECHANOSENSITIVE CHANNEL YBIO"/>
    <property type="match status" value="1"/>
</dbReference>
<dbReference type="Gene3D" id="1.10.287.1260">
    <property type="match status" value="1"/>
</dbReference>
<dbReference type="Proteomes" id="UP000065807">
    <property type="component" value="Chromosome"/>
</dbReference>
<keyword evidence="6 7" id="KW-0472">Membrane</keyword>
<keyword evidence="3" id="KW-1003">Cell membrane</keyword>
<dbReference type="KEGG" id="lpil:LIP_1109"/>
<dbReference type="Pfam" id="PF21082">
    <property type="entry name" value="MS_channel_3rd"/>
    <property type="match status" value="1"/>
</dbReference>
<dbReference type="GO" id="GO:0008381">
    <property type="term" value="F:mechanosensitive monoatomic ion channel activity"/>
    <property type="evidence" value="ECO:0007669"/>
    <property type="project" value="InterPro"/>
</dbReference>
<name>A0A0K2SIK7_LIMPI</name>
<evidence type="ECO:0000256" key="6">
    <source>
        <dbReference type="ARBA" id="ARBA00023136"/>
    </source>
</evidence>
<dbReference type="InterPro" id="IPR049142">
    <property type="entry name" value="MS_channel_1st"/>
</dbReference>
<dbReference type="InterPro" id="IPR006685">
    <property type="entry name" value="MscS_channel_2nd"/>
</dbReference>
<feature type="domain" description="Mechanosensitive ion channel transmembrane helices 2/3" evidence="10">
    <location>
        <begin position="76"/>
        <end position="114"/>
    </location>
</feature>
<protein>
    <submittedName>
        <fullName evidence="11">Mechanosensitive ion channel protein MscS</fullName>
    </submittedName>
</protein>
<keyword evidence="5 7" id="KW-1133">Transmembrane helix</keyword>
<evidence type="ECO:0000313" key="12">
    <source>
        <dbReference type="Proteomes" id="UP000065807"/>
    </source>
</evidence>
<keyword evidence="4 7" id="KW-0812">Transmembrane</keyword>
<dbReference type="STRING" id="1555112.LIP_1109"/>
<sequence length="329" mass="36170">MQEFLANLAQLDRWAPQLLSAVARLALVLVLAWVLNRVSRPLIHRLDEAFGRHPERSEERQRRIQTLLTIVEKVASAAIWTVAVIMGLQVLGVNTAALLTAAGVGGLAFGFGAQNLVRDFISGFFILAEDQIRVGDVAVINGTGGLVQAINPRTTVLRDLNGTVHVFPNGSIQTVSNLTKEWSRYVIDVSVAYKEDVDRVMEVLRSIGQELQEDPEYRPLIVQPLEVLGVDDFGASGVTIKTMITTLPLKQWQVGRELRRRIKKRFDAEGIEIPFPHTSLYWGSASQAFRVQVETGQTDADRVVEEVLRRLGATQAAAESDRPSGGAGA</sequence>
<dbReference type="InterPro" id="IPR023408">
    <property type="entry name" value="MscS_beta-dom_sf"/>
</dbReference>
<dbReference type="SUPFAM" id="SSF82861">
    <property type="entry name" value="Mechanosensitive channel protein MscS (YggB), transmembrane region"/>
    <property type="match status" value="1"/>
</dbReference>
<dbReference type="AlphaFoldDB" id="A0A0K2SIK7"/>
<reference evidence="12" key="1">
    <citation type="submission" date="2015-07" db="EMBL/GenBank/DDBJ databases">
        <title>Complete genome sequence and phylogenetic analysis of Limnochorda pilosa.</title>
        <authorList>
            <person name="Watanabe M."/>
            <person name="Kojima H."/>
            <person name="Fukui M."/>
        </authorList>
    </citation>
    <scope>NUCLEOTIDE SEQUENCE [LARGE SCALE GENOMIC DNA]</scope>
    <source>
        <strain evidence="12">HC45</strain>
    </source>
</reference>
<dbReference type="SUPFAM" id="SSF82689">
    <property type="entry name" value="Mechanosensitive channel protein MscS (YggB), C-terminal domain"/>
    <property type="match status" value="1"/>
</dbReference>
<accession>A0A0K2SIK7</accession>
<evidence type="ECO:0000259" key="8">
    <source>
        <dbReference type="Pfam" id="PF00924"/>
    </source>
</evidence>
<evidence type="ECO:0000256" key="2">
    <source>
        <dbReference type="ARBA" id="ARBA00008017"/>
    </source>
</evidence>
<dbReference type="InterPro" id="IPR045276">
    <property type="entry name" value="YbiO_bact"/>
</dbReference>
<dbReference type="Pfam" id="PF21088">
    <property type="entry name" value="MS_channel_1st"/>
    <property type="match status" value="1"/>
</dbReference>
<dbReference type="Gene3D" id="3.30.70.100">
    <property type="match status" value="1"/>
</dbReference>
<feature type="transmembrane region" description="Helical" evidence="7">
    <location>
        <begin position="14"/>
        <end position="35"/>
    </location>
</feature>
<evidence type="ECO:0000256" key="4">
    <source>
        <dbReference type="ARBA" id="ARBA00022692"/>
    </source>
</evidence>
<dbReference type="GO" id="GO:0005886">
    <property type="term" value="C:plasma membrane"/>
    <property type="evidence" value="ECO:0007669"/>
    <property type="project" value="UniProtKB-SubCell"/>
</dbReference>
<evidence type="ECO:0000313" key="11">
    <source>
        <dbReference type="EMBL" id="BAS26966.1"/>
    </source>
</evidence>
<reference evidence="12" key="2">
    <citation type="journal article" date="2016" name="Int. J. Syst. Evol. Microbiol.">
        <title>Complete genome sequence and cell structure of Limnochorda pilosa, a Gram-negative spore-former within the phylum Firmicutes.</title>
        <authorList>
            <person name="Watanabe M."/>
            <person name="Kojima H."/>
            <person name="Fukui M."/>
        </authorList>
    </citation>
    <scope>NUCLEOTIDE SEQUENCE [LARGE SCALE GENOMIC DNA]</scope>
    <source>
        <strain evidence="12">HC45</strain>
    </source>
</reference>
<dbReference type="RefSeq" id="WP_198409736.1">
    <property type="nucleotide sequence ID" value="NZ_AP014924.1"/>
</dbReference>
<dbReference type="PANTHER" id="PTHR30460:SF0">
    <property type="entry name" value="MODERATE CONDUCTANCE MECHANOSENSITIVE CHANNEL YBIO"/>
    <property type="match status" value="1"/>
</dbReference>